<accession>A0ABR2AR18</accession>
<evidence type="ECO:0000313" key="2">
    <source>
        <dbReference type="EMBL" id="KAK8496336.1"/>
    </source>
</evidence>
<sequence>MRTTGATMFGTEGEPLHKQPPKAIGPGVPRSSRGRFIEPSARKASTVTRVFGRGKEATLGRAKLKVAVPGILLAHQEKRCGCQARQANMAPETVTGRESIDPTTRAIMAASNGIDMPLLAHHTNIPAFTTPTTTIEHGQPAVQVKSGSPTSERGKRLAQGCCKGGQSPNSGHSQAPIEKRKERHT</sequence>
<dbReference type="EMBL" id="JBBPBM010000371">
    <property type="protein sequence ID" value="KAK8496336.1"/>
    <property type="molecule type" value="Genomic_DNA"/>
</dbReference>
<feature type="region of interest" description="Disordered" evidence="1">
    <location>
        <begin position="139"/>
        <end position="185"/>
    </location>
</feature>
<proteinExistence type="predicted"/>
<evidence type="ECO:0000313" key="3">
    <source>
        <dbReference type="Proteomes" id="UP001472677"/>
    </source>
</evidence>
<feature type="region of interest" description="Disordered" evidence="1">
    <location>
        <begin position="1"/>
        <end position="34"/>
    </location>
</feature>
<evidence type="ECO:0000256" key="1">
    <source>
        <dbReference type="SAM" id="MobiDB-lite"/>
    </source>
</evidence>
<gene>
    <name evidence="2" type="ORF">V6N12_016222</name>
</gene>
<reference evidence="2 3" key="1">
    <citation type="journal article" date="2024" name="G3 (Bethesda)">
        <title>Genome assembly of Hibiscus sabdariffa L. provides insights into metabolisms of medicinal natural products.</title>
        <authorList>
            <person name="Kim T."/>
        </authorList>
    </citation>
    <scope>NUCLEOTIDE SEQUENCE [LARGE SCALE GENOMIC DNA]</scope>
    <source>
        <strain evidence="2">TK-2024</strain>
        <tissue evidence="2">Old leaves</tissue>
    </source>
</reference>
<protein>
    <submittedName>
        <fullName evidence="2">Uncharacterized protein</fullName>
    </submittedName>
</protein>
<comment type="caution">
    <text evidence="2">The sequence shown here is derived from an EMBL/GenBank/DDBJ whole genome shotgun (WGS) entry which is preliminary data.</text>
</comment>
<organism evidence="2 3">
    <name type="scientific">Hibiscus sabdariffa</name>
    <name type="common">roselle</name>
    <dbReference type="NCBI Taxonomy" id="183260"/>
    <lineage>
        <taxon>Eukaryota</taxon>
        <taxon>Viridiplantae</taxon>
        <taxon>Streptophyta</taxon>
        <taxon>Embryophyta</taxon>
        <taxon>Tracheophyta</taxon>
        <taxon>Spermatophyta</taxon>
        <taxon>Magnoliopsida</taxon>
        <taxon>eudicotyledons</taxon>
        <taxon>Gunneridae</taxon>
        <taxon>Pentapetalae</taxon>
        <taxon>rosids</taxon>
        <taxon>malvids</taxon>
        <taxon>Malvales</taxon>
        <taxon>Malvaceae</taxon>
        <taxon>Malvoideae</taxon>
        <taxon>Hibiscus</taxon>
    </lineage>
</organism>
<dbReference type="Proteomes" id="UP001472677">
    <property type="component" value="Unassembled WGS sequence"/>
</dbReference>
<name>A0ABR2AR18_9ROSI</name>
<keyword evidence="3" id="KW-1185">Reference proteome</keyword>